<feature type="compositionally biased region" description="Low complexity" evidence="1">
    <location>
        <begin position="24"/>
        <end position="37"/>
    </location>
</feature>
<name>A0A3S5DLM0_CHRVL</name>
<evidence type="ECO:0000313" key="3">
    <source>
        <dbReference type="Proteomes" id="UP000275777"/>
    </source>
</evidence>
<dbReference type="AlphaFoldDB" id="A0A3S5DLM0"/>
<gene>
    <name evidence="2" type="ORF">NCTC9695_03862</name>
</gene>
<accession>A0A3S5DLM0</accession>
<evidence type="ECO:0000313" key="2">
    <source>
        <dbReference type="EMBL" id="VEB43404.1"/>
    </source>
</evidence>
<organism evidence="2 3">
    <name type="scientific">Chromobacterium violaceum</name>
    <dbReference type="NCBI Taxonomy" id="536"/>
    <lineage>
        <taxon>Bacteria</taxon>
        <taxon>Pseudomonadati</taxon>
        <taxon>Pseudomonadota</taxon>
        <taxon>Betaproteobacteria</taxon>
        <taxon>Neisseriales</taxon>
        <taxon>Chromobacteriaceae</taxon>
        <taxon>Chromobacterium</taxon>
    </lineage>
</organism>
<dbReference type="EMBL" id="LR134182">
    <property type="protein sequence ID" value="VEB43404.1"/>
    <property type="molecule type" value="Genomic_DNA"/>
</dbReference>
<proteinExistence type="predicted"/>
<feature type="region of interest" description="Disordered" evidence="1">
    <location>
        <begin position="1"/>
        <end position="58"/>
    </location>
</feature>
<dbReference type="Proteomes" id="UP000275777">
    <property type="component" value="Chromosome"/>
</dbReference>
<evidence type="ECO:0000256" key="1">
    <source>
        <dbReference type="SAM" id="MobiDB-lite"/>
    </source>
</evidence>
<protein>
    <submittedName>
        <fullName evidence="2">Uncharacterized protein</fullName>
    </submittedName>
</protein>
<feature type="compositionally biased region" description="Low complexity" evidence="1">
    <location>
        <begin position="149"/>
        <end position="171"/>
    </location>
</feature>
<sequence length="249" mass="26795">MKKPAANRPRGPTSAAHGDRPPARRASASPSATPPVAADRRPPGFPARTPIPARPRRGLAHRFVTRHRPRSQPASQRSAQHALDVPVQLARRVELVDREQYAVAGTPRAISSASRRTARTQLTESAVNTASTWLAAVHAWSRQRRPMTACPAAPDRAPAAPACPVPRSASPRPVPAPWLRRSHAEPAPGGRFLSARRTPSSRSRMQAGAPAFLLAPRHAEVQTQQVLRAQVDCQRRLGLLFTIPGNGGG</sequence>
<reference evidence="2 3" key="1">
    <citation type="submission" date="2018-12" db="EMBL/GenBank/DDBJ databases">
        <authorList>
            <consortium name="Pathogen Informatics"/>
        </authorList>
    </citation>
    <scope>NUCLEOTIDE SEQUENCE [LARGE SCALE GENOMIC DNA]</scope>
    <source>
        <strain evidence="2 3">NCTC9695</strain>
    </source>
</reference>
<feature type="region of interest" description="Disordered" evidence="1">
    <location>
        <begin position="149"/>
        <end position="206"/>
    </location>
</feature>